<evidence type="ECO:0000256" key="6">
    <source>
        <dbReference type="ARBA" id="ARBA00022989"/>
    </source>
</evidence>
<gene>
    <name evidence="11" type="ORF">IV431_10875</name>
</gene>
<feature type="transmembrane region" description="Helical" evidence="10">
    <location>
        <begin position="345"/>
        <end position="363"/>
    </location>
</feature>
<feature type="transmembrane region" description="Helical" evidence="10">
    <location>
        <begin position="157"/>
        <end position="175"/>
    </location>
</feature>
<dbReference type="PANTHER" id="PTHR47019">
    <property type="entry name" value="LIPID II FLIPPASE MURJ"/>
    <property type="match status" value="1"/>
</dbReference>
<keyword evidence="2" id="KW-1003">Cell membrane</keyword>
<protein>
    <submittedName>
        <fullName evidence="11">Virulence factor MviN</fullName>
    </submittedName>
</protein>
<feature type="transmembrane region" description="Helical" evidence="10">
    <location>
        <begin position="123"/>
        <end position="145"/>
    </location>
</feature>
<evidence type="ECO:0000256" key="4">
    <source>
        <dbReference type="ARBA" id="ARBA00022960"/>
    </source>
</evidence>
<keyword evidence="4" id="KW-0133">Cell shape</keyword>
<keyword evidence="3 10" id="KW-0812">Transmembrane</keyword>
<evidence type="ECO:0000313" key="12">
    <source>
        <dbReference type="Proteomes" id="UP000600307"/>
    </source>
</evidence>
<evidence type="ECO:0000256" key="10">
    <source>
        <dbReference type="SAM" id="Phobius"/>
    </source>
</evidence>
<feature type="transmembrane region" description="Helical" evidence="10">
    <location>
        <begin position="263"/>
        <end position="284"/>
    </location>
</feature>
<evidence type="ECO:0000256" key="3">
    <source>
        <dbReference type="ARBA" id="ARBA00022692"/>
    </source>
</evidence>
<comment type="subcellular location">
    <subcellularLocation>
        <location evidence="1">Cell membrane</location>
        <topology evidence="1">Multi-pass membrane protein</topology>
    </subcellularLocation>
</comment>
<keyword evidence="5" id="KW-0573">Peptidoglycan synthesis</keyword>
<dbReference type="InterPro" id="IPR004268">
    <property type="entry name" value="MurJ"/>
</dbReference>
<keyword evidence="12" id="KW-1185">Reference proteome</keyword>
<sequence length="493" mass="54415">MRKAILTIISGNFLSKILGLVREMLVAALFGTGNVNAAYRVAQTGTLVPINFLTGDSLSSAFVPLYKKYKLDSHDRAQSLVWGLMGLFSLFSILLVCFSLTYADNWAGILAPGLNPGARALTVQMLIVMALCIPFYLLSALLNYISMANDDYAPMSIRASAQNLGMLIGALFSFYLSNPIYLAWGFTGGYIIFSLWAYQRAFIRGLMAFPSKFQWALTKSIINEFWKTLRPLILLPIILQGNIVLERSIASLISLSAVSAIDYAKFITETIIFLLSVPVAFAGLTSWSGKTSDEMKPALIKIFKVLAFLSIPASMYLGIYATSIVQLLFSRGDFKADSVIETSNILIGMSFGLWGQVIGYVFIKALNAQFKNKSVLGIMLLSLAGNAAVNVLLYHYLGALTLGLGISVYGIIMLVCTLWALNMLASIINFAIYMIVGSACYFITTIYFKFFVGNVFVHLLLSGVFMVLFWSLYLLVLKDVRSFIKEKVFVKLK</sequence>
<dbReference type="Pfam" id="PF03023">
    <property type="entry name" value="MurJ"/>
    <property type="match status" value="1"/>
</dbReference>
<accession>A0ABS0DQ91</accession>
<dbReference type="PANTHER" id="PTHR47019:SF1">
    <property type="entry name" value="LIPID II FLIPPASE MURJ"/>
    <property type="match status" value="1"/>
</dbReference>
<feature type="transmembrane region" description="Helical" evidence="10">
    <location>
        <begin position="402"/>
        <end position="421"/>
    </location>
</feature>
<feature type="transmembrane region" description="Helical" evidence="10">
    <location>
        <begin position="456"/>
        <end position="477"/>
    </location>
</feature>
<feature type="transmembrane region" description="Helical" evidence="10">
    <location>
        <begin position="428"/>
        <end position="450"/>
    </location>
</feature>
<evidence type="ECO:0000256" key="7">
    <source>
        <dbReference type="ARBA" id="ARBA00023136"/>
    </source>
</evidence>
<feature type="transmembrane region" description="Helical" evidence="10">
    <location>
        <begin position="375"/>
        <end position="396"/>
    </location>
</feature>
<keyword evidence="6 10" id="KW-1133">Transmembrane helix</keyword>
<feature type="transmembrane region" description="Helical" evidence="10">
    <location>
        <begin position="80"/>
        <end position="103"/>
    </location>
</feature>
<comment type="caution">
    <text evidence="11">The sequence shown here is derived from an EMBL/GenBank/DDBJ whole genome shotgun (WGS) entry which is preliminary data.</text>
</comment>
<evidence type="ECO:0000256" key="5">
    <source>
        <dbReference type="ARBA" id="ARBA00022984"/>
    </source>
</evidence>
<feature type="transmembrane region" description="Helical" evidence="10">
    <location>
        <begin position="305"/>
        <end position="325"/>
    </location>
</feature>
<organism evidence="11 12">
    <name type="scientific">Rahnella victoriana</name>
    <dbReference type="NCBI Taxonomy" id="1510570"/>
    <lineage>
        <taxon>Bacteria</taxon>
        <taxon>Pseudomonadati</taxon>
        <taxon>Pseudomonadota</taxon>
        <taxon>Gammaproteobacteria</taxon>
        <taxon>Enterobacterales</taxon>
        <taxon>Yersiniaceae</taxon>
        <taxon>Rahnella</taxon>
    </lineage>
</organism>
<comment type="function">
    <text evidence="8">Involved in peptidoglycan biosynthesis. Transports lipid-linked peptidoglycan precursors from the inner to the outer leaflet of the cytoplasmic membrane.</text>
</comment>
<evidence type="ECO:0000256" key="2">
    <source>
        <dbReference type="ARBA" id="ARBA00022475"/>
    </source>
</evidence>
<proteinExistence type="inferred from homology"/>
<evidence type="ECO:0000256" key="9">
    <source>
        <dbReference type="ARBA" id="ARBA00061532"/>
    </source>
</evidence>
<evidence type="ECO:0000256" key="1">
    <source>
        <dbReference type="ARBA" id="ARBA00004651"/>
    </source>
</evidence>
<dbReference type="InterPro" id="IPR051050">
    <property type="entry name" value="Lipid_II_flippase_MurJ/MviN"/>
</dbReference>
<dbReference type="RefSeq" id="WP_195817233.1">
    <property type="nucleotide sequence ID" value="NZ_CBCSED010000006.1"/>
</dbReference>
<evidence type="ECO:0000256" key="8">
    <source>
        <dbReference type="ARBA" id="ARBA00060041"/>
    </source>
</evidence>
<dbReference type="Proteomes" id="UP000600307">
    <property type="component" value="Unassembled WGS sequence"/>
</dbReference>
<evidence type="ECO:0000313" key="11">
    <source>
        <dbReference type="EMBL" id="MBF7956058.1"/>
    </source>
</evidence>
<name>A0ABS0DQ91_9GAMM</name>
<keyword evidence="7 10" id="KW-0472">Membrane</keyword>
<reference evidence="11 12" key="1">
    <citation type="submission" date="2020-11" db="EMBL/GenBank/DDBJ databases">
        <title>Taxonomic investigation of Rahnella spp.</title>
        <authorList>
            <person name="Lee S.D."/>
        </authorList>
    </citation>
    <scope>NUCLEOTIDE SEQUENCE [LARGE SCALE GENOMIC DNA]</scope>
    <source>
        <strain evidence="11 12">SAP-10</strain>
    </source>
</reference>
<comment type="similarity">
    <text evidence="9">Belongs to the MurJ/MviN family.</text>
</comment>
<dbReference type="EMBL" id="JADOBH010000002">
    <property type="protein sequence ID" value="MBF7956058.1"/>
    <property type="molecule type" value="Genomic_DNA"/>
</dbReference>